<organism evidence="1">
    <name type="scientific">hydrothermal vent metagenome</name>
    <dbReference type="NCBI Taxonomy" id="652676"/>
    <lineage>
        <taxon>unclassified sequences</taxon>
        <taxon>metagenomes</taxon>
        <taxon>ecological metagenomes</taxon>
    </lineage>
</organism>
<sequence length="73" mass="7585">ERSDWIVHDGFAVTTPARTVADLAAVRMDGGHLGSIASDALARGMTSRHELELAVGGKVDIASIIEQATGKAL</sequence>
<reference evidence="1" key="1">
    <citation type="submission" date="2018-06" db="EMBL/GenBank/DDBJ databases">
        <authorList>
            <person name="Zhirakovskaya E."/>
        </authorList>
    </citation>
    <scope>NUCLEOTIDE SEQUENCE</scope>
</reference>
<evidence type="ECO:0000313" key="1">
    <source>
        <dbReference type="EMBL" id="VAW03363.1"/>
    </source>
</evidence>
<proteinExistence type="predicted"/>
<dbReference type="EMBL" id="UOEI01000364">
    <property type="protein sequence ID" value="VAW03363.1"/>
    <property type="molecule type" value="Genomic_DNA"/>
</dbReference>
<name>A0A3B0SGU5_9ZZZZ</name>
<accession>A0A3B0SGU5</accession>
<protein>
    <submittedName>
        <fullName evidence="1">Uncharacterized protein</fullName>
    </submittedName>
</protein>
<gene>
    <name evidence="1" type="ORF">MNBD_ACTINO01-811</name>
</gene>
<feature type="non-terminal residue" evidence="1">
    <location>
        <position position="1"/>
    </location>
</feature>
<dbReference type="AlphaFoldDB" id="A0A3B0SGU5"/>